<evidence type="ECO:0000256" key="2">
    <source>
        <dbReference type="SAM" id="MobiDB-lite"/>
    </source>
</evidence>
<proteinExistence type="inferred from homology"/>
<keyword evidence="5" id="KW-1185">Reference proteome</keyword>
<gene>
    <name evidence="4" type="ORF">EPUL_004263</name>
</gene>
<dbReference type="CDD" id="cd02257">
    <property type="entry name" value="Peptidase_C19"/>
    <property type="match status" value="1"/>
</dbReference>
<dbReference type="AlphaFoldDB" id="A0A2S4PTN5"/>
<dbReference type="Proteomes" id="UP000237438">
    <property type="component" value="Unassembled WGS sequence"/>
</dbReference>
<dbReference type="STRING" id="225359.A0A2S4PTN5"/>
<dbReference type="SUPFAM" id="SSF54001">
    <property type="entry name" value="Cysteine proteinases"/>
    <property type="match status" value="1"/>
</dbReference>
<feature type="compositionally biased region" description="Pro residues" evidence="2">
    <location>
        <begin position="637"/>
        <end position="646"/>
    </location>
</feature>
<evidence type="ECO:0000313" key="4">
    <source>
        <dbReference type="EMBL" id="POS85408.1"/>
    </source>
</evidence>
<name>A0A2S4PTN5_9PEZI</name>
<evidence type="ECO:0000313" key="5">
    <source>
        <dbReference type="Proteomes" id="UP000237438"/>
    </source>
</evidence>
<dbReference type="OrthoDB" id="292964at2759"/>
<evidence type="ECO:0000256" key="1">
    <source>
        <dbReference type="ARBA" id="ARBA00009085"/>
    </source>
</evidence>
<feature type="domain" description="USP" evidence="3">
    <location>
        <begin position="685"/>
        <end position="1047"/>
    </location>
</feature>
<dbReference type="Pfam" id="PF00443">
    <property type="entry name" value="UCH"/>
    <property type="match status" value="1"/>
</dbReference>
<feature type="compositionally biased region" description="Polar residues" evidence="2">
    <location>
        <begin position="255"/>
        <end position="270"/>
    </location>
</feature>
<dbReference type="SUPFAM" id="SSF52821">
    <property type="entry name" value="Rhodanese/Cell cycle control phosphatase"/>
    <property type="match status" value="1"/>
</dbReference>
<dbReference type="Gene3D" id="3.40.250.10">
    <property type="entry name" value="Rhodanese-like domain"/>
    <property type="match status" value="1"/>
</dbReference>
<comment type="similarity">
    <text evidence="1">Belongs to the peptidase C19 family.</text>
</comment>
<comment type="caution">
    <text evidence="4">The sequence shown here is derived from an EMBL/GenBank/DDBJ whole genome shotgun (WGS) entry which is preliminary data.</text>
</comment>
<dbReference type="InterPro" id="IPR001394">
    <property type="entry name" value="Peptidase_C19_UCH"/>
</dbReference>
<dbReference type="InterPro" id="IPR028889">
    <property type="entry name" value="USP"/>
</dbReference>
<organism evidence="4 5">
    <name type="scientific">Erysiphe pulchra</name>
    <dbReference type="NCBI Taxonomy" id="225359"/>
    <lineage>
        <taxon>Eukaryota</taxon>
        <taxon>Fungi</taxon>
        <taxon>Dikarya</taxon>
        <taxon>Ascomycota</taxon>
        <taxon>Pezizomycotina</taxon>
        <taxon>Leotiomycetes</taxon>
        <taxon>Erysiphales</taxon>
        <taxon>Erysiphaceae</taxon>
        <taxon>Erysiphe</taxon>
    </lineage>
</organism>
<feature type="region of interest" description="Disordered" evidence="2">
    <location>
        <begin position="1"/>
        <end position="29"/>
    </location>
</feature>
<dbReference type="GO" id="GO:0016579">
    <property type="term" value="P:protein deubiquitination"/>
    <property type="evidence" value="ECO:0007669"/>
    <property type="project" value="InterPro"/>
</dbReference>
<dbReference type="Gene3D" id="3.90.70.10">
    <property type="entry name" value="Cysteine proteinases"/>
    <property type="match status" value="1"/>
</dbReference>
<dbReference type="PANTHER" id="PTHR21646">
    <property type="entry name" value="UBIQUITIN CARBOXYL-TERMINAL HYDROLASE"/>
    <property type="match status" value="1"/>
</dbReference>
<feature type="compositionally biased region" description="Polar residues" evidence="2">
    <location>
        <begin position="142"/>
        <end position="162"/>
    </location>
</feature>
<dbReference type="GO" id="GO:0004843">
    <property type="term" value="F:cysteine-type deubiquitinase activity"/>
    <property type="evidence" value="ECO:0007669"/>
    <property type="project" value="InterPro"/>
</dbReference>
<dbReference type="EMBL" id="PEDP01000616">
    <property type="protein sequence ID" value="POS85408.1"/>
    <property type="molecule type" value="Genomic_DNA"/>
</dbReference>
<feature type="region of interest" description="Disordered" evidence="2">
    <location>
        <begin position="637"/>
        <end position="661"/>
    </location>
</feature>
<reference evidence="4 5" key="1">
    <citation type="submission" date="2017-10" db="EMBL/GenBank/DDBJ databases">
        <title>Development of genomic resources for the powdery mildew, Erysiphe pulchra.</title>
        <authorList>
            <person name="Wadl P.A."/>
            <person name="Mack B.M."/>
            <person name="Moore G."/>
            <person name="Beltz S.B."/>
        </authorList>
    </citation>
    <scope>NUCLEOTIDE SEQUENCE [LARGE SCALE GENOMIC DNA]</scope>
    <source>
        <strain evidence="4">Cflorida</strain>
    </source>
</reference>
<protein>
    <recommendedName>
        <fullName evidence="3">USP domain-containing protein</fullName>
    </recommendedName>
</protein>
<sequence length="1050" mass="117136">MSPLTSNDPSDNEAALSNGGIGPNKYPSKNSSRVMLHHDDLITIVPNIDVKSPIKSILRECENLVKLSNVSLEFGRPDIALQQYLQASIIAIEIIPRHKEFCDLKFDRLELYKLYNNLTDKIKSQDAKFMEAKKIIKKNNLLHGTQPNTSKGRSLPPSQSNDVAGVTENGKIENVSLRDVDNTGKPSKKPPVIQPKPKALYGQAIEASNTTNIQHQNLDLAARFARLRSTEPKNPKQDPRIRTQPIPSAAGAILNNKNNYTNPTLASTSRPVGPRDMPSVPRTKPHINEVPLHVRIPDLPRAPDAIYSPARGTEITSPSNLPSSLRSNLLKSSVQQNAPPVSQVTSSSLKLHSRKNSYSLVRHSSQLTENSEDQNDKKIILPSSTYVTCEELVKLLAQGTQSLNILLVDLRSREAFDNGHIMSQSIICVEPITLRRDISGEDLADSMVIAPDMEQALYERRNEFDLLVMYDQSSKEMTDNDKFIDFTSAVYDYGYEKRLKRPPLVLIAGLDGWTDLLGPNSLATSSTGSAVKSNHSERKVARPLMRSLVHESQISQLQRQKRHYSRPLTMEQENVWASTIKDELANTPPDHVDNELIYVRTMEDFIRRYPELPSVQESMISSPASNLYQDQLVNSMPKPPARPAPAIPRQRSSGISEKGDGLSFAHSISNNESTISETRRPVGLTGLSNPRVLCYMNTVIQGLSATPWFRELIKNYVHPANPPIPKRDGESTEPPQLMVRCLSSIFAHLWFGQYEFINPTTFQGYVNAVHNQGPGGFGGTRVQHDCNEFLAMLIDILDDELNPLRNLPGRRPIEEIEGLLEKASTILDAAAIYWADWTSNLGSPITRRMKGVTVRILKCDVCGKSRPVFDQFQQLLLAVPPDGTCSLNDILDANFGSKSELIEYQSLQCSKCCKNTSQKGRVYLVYMPDTLIISFMRMTNSLAKIKTRIIVPLNVNFENNVVSKQEGSKNQDHRCNGPFIYDVYGLGLHSGNTLASGHYRMLARSLDQLAAGKPAGLWHMFDDRVVTPFNVTAVDPSEISLIFLQRQGQF</sequence>
<dbReference type="InterPro" id="IPR050185">
    <property type="entry name" value="Ub_carboxyl-term_hydrolase"/>
</dbReference>
<dbReference type="PROSITE" id="PS50235">
    <property type="entry name" value="USP_3"/>
    <property type="match status" value="1"/>
</dbReference>
<dbReference type="InterPro" id="IPR038765">
    <property type="entry name" value="Papain-like_cys_pep_sf"/>
</dbReference>
<evidence type="ECO:0000259" key="3">
    <source>
        <dbReference type="PROSITE" id="PS50235"/>
    </source>
</evidence>
<feature type="region of interest" description="Disordered" evidence="2">
    <location>
        <begin position="140"/>
        <end position="196"/>
    </location>
</feature>
<dbReference type="InterPro" id="IPR036873">
    <property type="entry name" value="Rhodanese-like_dom_sf"/>
</dbReference>
<accession>A0A2S4PTN5</accession>
<feature type="region of interest" description="Disordered" evidence="2">
    <location>
        <begin position="253"/>
        <end position="285"/>
    </location>
</feature>